<reference evidence="1 2" key="1">
    <citation type="submission" date="2024-11" db="EMBL/GenBank/DDBJ databases">
        <title>A near-complete genome assembly of Cinchona calisaya.</title>
        <authorList>
            <person name="Lian D.C."/>
            <person name="Zhao X.W."/>
            <person name="Wei L."/>
        </authorList>
    </citation>
    <scope>NUCLEOTIDE SEQUENCE [LARGE SCALE GENOMIC DNA]</scope>
    <source>
        <tissue evidence="1">Nenye</tissue>
    </source>
</reference>
<dbReference type="EMBL" id="JBJUIK010000005">
    <property type="protein sequence ID" value="KAL3526420.1"/>
    <property type="molecule type" value="Genomic_DNA"/>
</dbReference>
<organism evidence="1 2">
    <name type="scientific">Cinchona calisaya</name>
    <dbReference type="NCBI Taxonomy" id="153742"/>
    <lineage>
        <taxon>Eukaryota</taxon>
        <taxon>Viridiplantae</taxon>
        <taxon>Streptophyta</taxon>
        <taxon>Embryophyta</taxon>
        <taxon>Tracheophyta</taxon>
        <taxon>Spermatophyta</taxon>
        <taxon>Magnoliopsida</taxon>
        <taxon>eudicotyledons</taxon>
        <taxon>Gunneridae</taxon>
        <taxon>Pentapetalae</taxon>
        <taxon>asterids</taxon>
        <taxon>lamiids</taxon>
        <taxon>Gentianales</taxon>
        <taxon>Rubiaceae</taxon>
        <taxon>Cinchonoideae</taxon>
        <taxon>Cinchoneae</taxon>
        <taxon>Cinchona</taxon>
    </lineage>
</organism>
<evidence type="ECO:0000313" key="1">
    <source>
        <dbReference type="EMBL" id="KAL3526420.1"/>
    </source>
</evidence>
<sequence length="95" mass="10651">MKICAMQDAGIIVRVGDEFPRSAWLVSKMGTLTAGVQYEPQWEGRTSRLISSFSFQVMVETFFYFEHFRSGIRVTGFGLQVMILLHVSGAGPDND</sequence>
<evidence type="ECO:0000313" key="2">
    <source>
        <dbReference type="Proteomes" id="UP001630127"/>
    </source>
</evidence>
<accession>A0ABD3A7A7</accession>
<protein>
    <submittedName>
        <fullName evidence="1">Uncharacterized protein</fullName>
    </submittedName>
</protein>
<dbReference type="AlphaFoldDB" id="A0ABD3A7A7"/>
<proteinExistence type="predicted"/>
<dbReference type="Proteomes" id="UP001630127">
    <property type="component" value="Unassembled WGS sequence"/>
</dbReference>
<gene>
    <name evidence="1" type="ORF">ACH5RR_011076</name>
</gene>
<name>A0ABD3A7A7_9GENT</name>
<comment type="caution">
    <text evidence="1">The sequence shown here is derived from an EMBL/GenBank/DDBJ whole genome shotgun (WGS) entry which is preliminary data.</text>
</comment>
<keyword evidence="2" id="KW-1185">Reference proteome</keyword>